<dbReference type="GO" id="GO:0032259">
    <property type="term" value="P:methylation"/>
    <property type="evidence" value="ECO:0007669"/>
    <property type="project" value="UniProtKB-KW"/>
</dbReference>
<dbReference type="eggNOG" id="COG2226">
    <property type="taxonomic scope" value="Bacteria"/>
</dbReference>
<dbReference type="PANTHER" id="PTHR43464">
    <property type="entry name" value="METHYLTRANSFERASE"/>
    <property type="match status" value="1"/>
</dbReference>
<reference evidence="5 6" key="2">
    <citation type="journal article" date="2011" name="Stand. Genomic Sci.">
        <title>Complete genome sequence of Isosphaera pallida type strain (IS1B).</title>
        <authorList>
            <consortium name="US DOE Joint Genome Institute (JGI-PGF)"/>
            <person name="Goker M."/>
            <person name="Cleland D."/>
            <person name="Saunders E."/>
            <person name="Lapidus A."/>
            <person name="Nolan M."/>
            <person name="Lucas S."/>
            <person name="Hammon N."/>
            <person name="Deshpande S."/>
            <person name="Cheng J.F."/>
            <person name="Tapia R."/>
            <person name="Han C."/>
            <person name="Goodwin L."/>
            <person name="Pitluck S."/>
            <person name="Liolios K."/>
            <person name="Pagani I."/>
            <person name="Ivanova N."/>
            <person name="Mavromatis K."/>
            <person name="Pati A."/>
            <person name="Chen A."/>
            <person name="Palaniappan K."/>
            <person name="Land M."/>
            <person name="Hauser L."/>
            <person name="Chang Y.J."/>
            <person name="Jeffries C.D."/>
            <person name="Detter J.C."/>
            <person name="Beck B."/>
            <person name="Woyke T."/>
            <person name="Bristow J."/>
            <person name="Eisen J.A."/>
            <person name="Markowitz V."/>
            <person name="Hugenholtz P."/>
            <person name="Kyrpides N.C."/>
            <person name="Klenk H.P."/>
        </authorList>
    </citation>
    <scope>NUCLEOTIDE SEQUENCE [LARGE SCALE GENOMIC DNA]</scope>
    <source>
        <strain evidence="6">ATCC 43644 / DSM 9630 / IS1B</strain>
    </source>
</reference>
<dbReference type="InterPro" id="IPR029063">
    <property type="entry name" value="SAM-dependent_MTases_sf"/>
</dbReference>
<dbReference type="AlphaFoldDB" id="E8R3Y7"/>
<feature type="domain" description="Methyltransferase" evidence="4">
    <location>
        <begin position="73"/>
        <end position="182"/>
    </location>
</feature>
<sequence>MFRLPTSRLFALPEPVRDRQAEWMDQAGLDPLEHRRALRGLARINAVSGSGRAILSELTKLARRLGPPRPLRILDLACGGGDVALDLARRAPRRGLSVVVTGIDRAAEAIALAREQAARAGLSNCLHFETADVLSDPWPRAPRTFGDTCSIKDDGRFDVVTCSLFLHHLDESDATRLLTRMAAEAAHLVLADDLERSRLGWAVAWVGTRLLSRSPIVHLDGPLSVRGAFTLAEAAELANRAGWRRIVVRRRFPFRYILSGEVSST</sequence>
<dbReference type="CDD" id="cd02440">
    <property type="entry name" value="AdoMet_MTases"/>
    <property type="match status" value="1"/>
</dbReference>
<gene>
    <name evidence="5" type="ordered locus">Isop_3153</name>
</gene>
<dbReference type="EMBL" id="CP002353">
    <property type="protein sequence ID" value="ADV63717.1"/>
    <property type="molecule type" value="Genomic_DNA"/>
</dbReference>
<protein>
    <submittedName>
        <fullName evidence="5">Methyltransferase type 12</fullName>
    </submittedName>
</protein>
<dbReference type="RefSeq" id="WP_013566005.1">
    <property type="nucleotide sequence ID" value="NC_014962.1"/>
</dbReference>
<name>E8R3Y7_ISOPI</name>
<dbReference type="PANTHER" id="PTHR43464:SF19">
    <property type="entry name" value="UBIQUINONE BIOSYNTHESIS O-METHYLTRANSFERASE, MITOCHONDRIAL"/>
    <property type="match status" value="1"/>
</dbReference>
<accession>E8R3Y7</accession>
<dbReference type="SUPFAM" id="SSF53335">
    <property type="entry name" value="S-adenosyl-L-methionine-dependent methyltransferases"/>
    <property type="match status" value="1"/>
</dbReference>
<dbReference type="HOGENOM" id="CLU_078235_0_0_0"/>
<evidence type="ECO:0000259" key="4">
    <source>
        <dbReference type="Pfam" id="PF13649"/>
    </source>
</evidence>
<dbReference type="Proteomes" id="UP000008631">
    <property type="component" value="Chromosome"/>
</dbReference>
<evidence type="ECO:0000256" key="2">
    <source>
        <dbReference type="ARBA" id="ARBA00022679"/>
    </source>
</evidence>
<dbReference type="InterPro" id="IPR041698">
    <property type="entry name" value="Methyltransf_25"/>
</dbReference>
<dbReference type="Gene3D" id="3.40.50.150">
    <property type="entry name" value="Vaccinia Virus protein VP39"/>
    <property type="match status" value="1"/>
</dbReference>
<proteinExistence type="predicted"/>
<evidence type="ECO:0000313" key="6">
    <source>
        <dbReference type="Proteomes" id="UP000008631"/>
    </source>
</evidence>
<evidence type="ECO:0000256" key="1">
    <source>
        <dbReference type="ARBA" id="ARBA00022603"/>
    </source>
</evidence>
<dbReference type="GO" id="GO:0008168">
    <property type="term" value="F:methyltransferase activity"/>
    <property type="evidence" value="ECO:0007669"/>
    <property type="project" value="UniProtKB-KW"/>
</dbReference>
<evidence type="ECO:0000256" key="3">
    <source>
        <dbReference type="ARBA" id="ARBA00022691"/>
    </source>
</evidence>
<keyword evidence="3" id="KW-0949">S-adenosyl-L-methionine</keyword>
<dbReference type="OrthoDB" id="9800454at2"/>
<evidence type="ECO:0000313" key="5">
    <source>
        <dbReference type="EMBL" id="ADV63717.1"/>
    </source>
</evidence>
<reference key="1">
    <citation type="submission" date="2010-11" db="EMBL/GenBank/DDBJ databases">
        <title>The complete sequence of chromosome of Isophaera pallida ATCC 43644.</title>
        <authorList>
            <consortium name="US DOE Joint Genome Institute (JGI-PGF)"/>
            <person name="Lucas S."/>
            <person name="Copeland A."/>
            <person name="Lapidus A."/>
            <person name="Bruce D."/>
            <person name="Goodwin L."/>
            <person name="Pitluck S."/>
            <person name="Kyrpides N."/>
            <person name="Mavromatis K."/>
            <person name="Pagani I."/>
            <person name="Ivanova N."/>
            <person name="Saunders E."/>
            <person name="Brettin T."/>
            <person name="Detter J.C."/>
            <person name="Han C."/>
            <person name="Tapia R."/>
            <person name="Land M."/>
            <person name="Hauser L."/>
            <person name="Markowitz V."/>
            <person name="Cheng J.-F."/>
            <person name="Hugenholtz P."/>
            <person name="Woyke T."/>
            <person name="Wu D."/>
            <person name="Eisen J.A."/>
        </authorList>
    </citation>
    <scope>NUCLEOTIDE SEQUENCE</scope>
    <source>
        <strain>ATCC 43644</strain>
    </source>
</reference>
<keyword evidence="2" id="KW-0808">Transferase</keyword>
<dbReference type="STRING" id="575540.Isop_3153"/>
<dbReference type="KEGG" id="ipa:Isop_3153"/>
<dbReference type="InParanoid" id="E8R3Y7"/>
<dbReference type="Pfam" id="PF13649">
    <property type="entry name" value="Methyltransf_25"/>
    <property type="match status" value="1"/>
</dbReference>
<keyword evidence="1 5" id="KW-0489">Methyltransferase</keyword>
<organism evidence="5 6">
    <name type="scientific">Isosphaera pallida (strain ATCC 43644 / DSM 9630 / IS1B)</name>
    <dbReference type="NCBI Taxonomy" id="575540"/>
    <lineage>
        <taxon>Bacteria</taxon>
        <taxon>Pseudomonadati</taxon>
        <taxon>Planctomycetota</taxon>
        <taxon>Planctomycetia</taxon>
        <taxon>Isosphaerales</taxon>
        <taxon>Isosphaeraceae</taxon>
        <taxon>Isosphaera</taxon>
    </lineage>
</organism>
<keyword evidence="6" id="KW-1185">Reference proteome</keyword>